<evidence type="ECO:0000259" key="1">
    <source>
        <dbReference type="Pfam" id="PF20243"/>
    </source>
</evidence>
<keyword evidence="3" id="KW-1185">Reference proteome</keyword>
<protein>
    <recommendedName>
        <fullName evidence="1">Copper-binding protein MbnP-like domain-containing protein</fullName>
    </recommendedName>
</protein>
<dbReference type="STRING" id="390241.SAMN04488023_11969"/>
<accession>A0A1H9ST33</accession>
<evidence type="ECO:0000313" key="3">
    <source>
        <dbReference type="Proteomes" id="UP000199572"/>
    </source>
</evidence>
<name>A0A1H9ST33_9SPHI</name>
<sequence length="294" mass="32727">MKGPLCPKNTMMKKFLTIISLITLLFASCSKEEIVPETELKQAAGTLSLNFDAIYGSQDFALNKAFDYELTSSSGNAKFTYEFTKLRYWVSNVILVTKDGNEYKVPDSYYLIEENTAQPIQGGSFNKVYPANKRENVIIRDIPFGEYKTVKFSIGVDSRYNDNLTLRAGELSALTAMANDDWMWFTSYIFTSTAGKITWVKSAPEAAVSKNFTFETGSNAQFKQKTIELINPISIGGDYTSKIDLTVDAKKILDLEAPFTDNIIGATKPALMTRLTDNVISKAISFKSAEGIKK</sequence>
<organism evidence="2 3">
    <name type="scientific">Pedobacter rhizosphaerae</name>
    <dbReference type="NCBI Taxonomy" id="390241"/>
    <lineage>
        <taxon>Bacteria</taxon>
        <taxon>Pseudomonadati</taxon>
        <taxon>Bacteroidota</taxon>
        <taxon>Sphingobacteriia</taxon>
        <taxon>Sphingobacteriales</taxon>
        <taxon>Sphingobacteriaceae</taxon>
        <taxon>Pedobacter</taxon>
    </lineage>
</organism>
<reference evidence="2 3" key="1">
    <citation type="submission" date="2016-10" db="EMBL/GenBank/DDBJ databases">
        <authorList>
            <person name="de Groot N.N."/>
        </authorList>
    </citation>
    <scope>NUCLEOTIDE SEQUENCE [LARGE SCALE GENOMIC DNA]</scope>
    <source>
        <strain evidence="2 3">DSM 18610</strain>
    </source>
</reference>
<dbReference type="PROSITE" id="PS51257">
    <property type="entry name" value="PROKAR_LIPOPROTEIN"/>
    <property type="match status" value="1"/>
</dbReference>
<dbReference type="EMBL" id="FOGG01000019">
    <property type="protein sequence ID" value="SER88027.1"/>
    <property type="molecule type" value="Genomic_DNA"/>
</dbReference>
<dbReference type="InterPro" id="IPR046863">
    <property type="entry name" value="MbnP-like_dom"/>
</dbReference>
<feature type="domain" description="Copper-binding protein MbnP-like" evidence="1">
    <location>
        <begin position="45"/>
        <end position="254"/>
    </location>
</feature>
<gene>
    <name evidence="2" type="ORF">SAMN04488023_11969</name>
</gene>
<evidence type="ECO:0000313" key="2">
    <source>
        <dbReference type="EMBL" id="SER88027.1"/>
    </source>
</evidence>
<dbReference type="Proteomes" id="UP000199572">
    <property type="component" value="Unassembled WGS sequence"/>
</dbReference>
<proteinExistence type="predicted"/>
<dbReference type="Pfam" id="PF20243">
    <property type="entry name" value="MbnP"/>
    <property type="match status" value="1"/>
</dbReference>
<dbReference type="AlphaFoldDB" id="A0A1H9ST33"/>